<proteinExistence type="predicted"/>
<gene>
    <name evidence="2" type="ORF">AVEN_28953_1</name>
</gene>
<organism evidence="2 3">
    <name type="scientific">Araneus ventricosus</name>
    <name type="common">Orbweaver spider</name>
    <name type="synonym">Epeira ventricosa</name>
    <dbReference type="NCBI Taxonomy" id="182803"/>
    <lineage>
        <taxon>Eukaryota</taxon>
        <taxon>Metazoa</taxon>
        <taxon>Ecdysozoa</taxon>
        <taxon>Arthropoda</taxon>
        <taxon>Chelicerata</taxon>
        <taxon>Arachnida</taxon>
        <taxon>Araneae</taxon>
        <taxon>Araneomorphae</taxon>
        <taxon>Entelegynae</taxon>
        <taxon>Araneoidea</taxon>
        <taxon>Araneidae</taxon>
        <taxon>Araneus</taxon>
    </lineage>
</organism>
<name>A0A4Y2AJ50_ARAVE</name>
<sequence>MSSTPLLTTLKSTTFPYSKLPGLVSLVILTSRFEATRGVFWDGPRKFEPRLDDEDDTRTGAHPLHKAPGQSQMAVRNTCTNFTHNIASSRACSVMCFLSEYVFVV</sequence>
<evidence type="ECO:0000313" key="2">
    <source>
        <dbReference type="EMBL" id="GBL79901.1"/>
    </source>
</evidence>
<dbReference type="AlphaFoldDB" id="A0A4Y2AJ50"/>
<reference evidence="2 3" key="1">
    <citation type="journal article" date="2019" name="Sci. Rep.">
        <title>Orb-weaving spider Araneus ventricosus genome elucidates the spidroin gene catalogue.</title>
        <authorList>
            <person name="Kono N."/>
            <person name="Nakamura H."/>
            <person name="Ohtoshi R."/>
            <person name="Moran D.A.P."/>
            <person name="Shinohara A."/>
            <person name="Yoshida Y."/>
            <person name="Fujiwara M."/>
            <person name="Mori M."/>
            <person name="Tomita M."/>
            <person name="Arakawa K."/>
        </authorList>
    </citation>
    <scope>NUCLEOTIDE SEQUENCE [LARGE SCALE GENOMIC DNA]</scope>
</reference>
<comment type="caution">
    <text evidence="2">The sequence shown here is derived from an EMBL/GenBank/DDBJ whole genome shotgun (WGS) entry which is preliminary data.</text>
</comment>
<evidence type="ECO:0000313" key="3">
    <source>
        <dbReference type="Proteomes" id="UP000499080"/>
    </source>
</evidence>
<feature type="region of interest" description="Disordered" evidence="1">
    <location>
        <begin position="51"/>
        <end position="70"/>
    </location>
</feature>
<protein>
    <submittedName>
        <fullName evidence="2">Uncharacterized protein</fullName>
    </submittedName>
</protein>
<accession>A0A4Y2AJ50</accession>
<keyword evidence="3" id="KW-1185">Reference proteome</keyword>
<evidence type="ECO:0000256" key="1">
    <source>
        <dbReference type="SAM" id="MobiDB-lite"/>
    </source>
</evidence>
<dbReference type="Proteomes" id="UP000499080">
    <property type="component" value="Unassembled WGS sequence"/>
</dbReference>
<dbReference type="EMBL" id="BGPR01000020">
    <property type="protein sequence ID" value="GBL79901.1"/>
    <property type="molecule type" value="Genomic_DNA"/>
</dbReference>